<dbReference type="RefSeq" id="WP_098693894.1">
    <property type="nucleotide sequence ID" value="NZ_CP023778.1"/>
</dbReference>
<evidence type="ECO:0000313" key="3">
    <source>
        <dbReference type="Proteomes" id="UP000221961"/>
    </source>
</evidence>
<accession>A0A291RHV0</accession>
<dbReference type="Gene3D" id="3.10.450.50">
    <property type="match status" value="1"/>
</dbReference>
<evidence type="ECO:0000259" key="1">
    <source>
        <dbReference type="Pfam" id="PF12680"/>
    </source>
</evidence>
<dbReference type="EMBL" id="CP023778">
    <property type="protein sequence ID" value="ATL66714.1"/>
    <property type="molecule type" value="Genomic_DNA"/>
</dbReference>
<dbReference type="Proteomes" id="UP000221961">
    <property type="component" value="Chromosome"/>
</dbReference>
<organism evidence="2 3">
    <name type="scientific">Nocardia terpenica</name>
    <dbReference type="NCBI Taxonomy" id="455432"/>
    <lineage>
        <taxon>Bacteria</taxon>
        <taxon>Bacillati</taxon>
        <taxon>Actinomycetota</taxon>
        <taxon>Actinomycetes</taxon>
        <taxon>Mycobacteriales</taxon>
        <taxon>Nocardiaceae</taxon>
        <taxon>Nocardia</taxon>
    </lineage>
</organism>
<gene>
    <name evidence="2" type="ORF">CRH09_11315</name>
</gene>
<reference evidence="2 3" key="1">
    <citation type="submission" date="2017-10" db="EMBL/GenBank/DDBJ databases">
        <title>Comparative genomics between pathogenic Norcardia.</title>
        <authorList>
            <person name="Zeng L."/>
        </authorList>
    </citation>
    <scope>NUCLEOTIDE SEQUENCE [LARGE SCALE GENOMIC DNA]</scope>
    <source>
        <strain evidence="2 3">NC_YFY_NT001</strain>
    </source>
</reference>
<feature type="domain" description="SnoaL-like" evidence="1">
    <location>
        <begin position="7"/>
        <end position="115"/>
    </location>
</feature>
<sequence>MNPRELVQHALDLLLTHDMAGFAGLWAVDGTAEFPFAPPGYPTRLAGRAAVEEYLRDYPDKFDVREVDHVTVHQTVDPEVVIVEFEAAGLVTATGAPYRLRYIAVITVRDNEIRHYRDYWNPLAASEALGGVGALTSAFGGSDA</sequence>
<dbReference type="SUPFAM" id="SSF54427">
    <property type="entry name" value="NTF2-like"/>
    <property type="match status" value="1"/>
</dbReference>
<dbReference type="Pfam" id="PF12680">
    <property type="entry name" value="SnoaL_2"/>
    <property type="match status" value="1"/>
</dbReference>
<evidence type="ECO:0000313" key="2">
    <source>
        <dbReference type="EMBL" id="ATL66714.1"/>
    </source>
</evidence>
<protein>
    <recommendedName>
        <fullName evidence="1">SnoaL-like domain-containing protein</fullName>
    </recommendedName>
</protein>
<proteinExistence type="predicted"/>
<dbReference type="InterPro" id="IPR032710">
    <property type="entry name" value="NTF2-like_dom_sf"/>
</dbReference>
<dbReference type="InterPro" id="IPR037401">
    <property type="entry name" value="SnoaL-like"/>
</dbReference>
<dbReference type="GeneID" id="88357995"/>
<dbReference type="KEGG" id="ntp:CRH09_11315"/>
<dbReference type="AlphaFoldDB" id="A0A291RHV0"/>
<name>A0A291RHV0_9NOCA</name>